<evidence type="ECO:0000313" key="3">
    <source>
        <dbReference type="Proteomes" id="UP001601059"/>
    </source>
</evidence>
<dbReference type="SMART" id="SM00471">
    <property type="entry name" value="HDc"/>
    <property type="match status" value="1"/>
</dbReference>
<keyword evidence="3" id="KW-1185">Reference proteome</keyword>
<dbReference type="RefSeq" id="WP_389362299.1">
    <property type="nucleotide sequence ID" value="NZ_JBIACK010000009.1"/>
</dbReference>
<dbReference type="Gene3D" id="1.10.3210.10">
    <property type="entry name" value="Hypothetical protein af1432"/>
    <property type="match status" value="1"/>
</dbReference>
<dbReference type="EMBL" id="JBIACK010000009">
    <property type="protein sequence ID" value="MFE8702330.1"/>
    <property type="molecule type" value="Genomic_DNA"/>
</dbReference>
<keyword evidence="2" id="KW-0378">Hydrolase</keyword>
<dbReference type="PANTHER" id="PTHR43155:SF2">
    <property type="entry name" value="CYCLIC DI-GMP PHOSPHODIESTERASE PA4108"/>
    <property type="match status" value="1"/>
</dbReference>
<dbReference type="InterPro" id="IPR037522">
    <property type="entry name" value="HD_GYP_dom"/>
</dbReference>
<feature type="domain" description="HD-GYP" evidence="1">
    <location>
        <begin position="113"/>
        <end position="310"/>
    </location>
</feature>
<protein>
    <submittedName>
        <fullName evidence="2">HD-GYP domain-containing protein</fullName>
        <ecNumber evidence="2">3.1.4.-</ecNumber>
    </submittedName>
</protein>
<organism evidence="2 3">
    <name type="scientific">Cytobacillus spartinae</name>
    <dbReference type="NCBI Taxonomy" id="3299023"/>
    <lineage>
        <taxon>Bacteria</taxon>
        <taxon>Bacillati</taxon>
        <taxon>Bacillota</taxon>
        <taxon>Bacilli</taxon>
        <taxon>Bacillales</taxon>
        <taxon>Bacillaceae</taxon>
        <taxon>Cytobacillus</taxon>
    </lineage>
</organism>
<dbReference type="CDD" id="cd00077">
    <property type="entry name" value="HDc"/>
    <property type="match status" value="1"/>
</dbReference>
<dbReference type="NCBIfam" id="TIGR00277">
    <property type="entry name" value="HDIG"/>
    <property type="match status" value="1"/>
</dbReference>
<reference evidence="2 3" key="1">
    <citation type="submission" date="2024-08" db="EMBL/GenBank/DDBJ databases">
        <title>Two novel Cytobacillus novel species.</title>
        <authorList>
            <person name="Liu G."/>
        </authorList>
    </citation>
    <scope>NUCLEOTIDE SEQUENCE [LARGE SCALE GENOMIC DNA]</scope>
    <source>
        <strain evidence="2 3">FJAT-54145</strain>
    </source>
</reference>
<dbReference type="PANTHER" id="PTHR43155">
    <property type="entry name" value="CYCLIC DI-GMP PHOSPHODIESTERASE PA4108-RELATED"/>
    <property type="match status" value="1"/>
</dbReference>
<dbReference type="Pfam" id="PF13487">
    <property type="entry name" value="HD_5"/>
    <property type="match status" value="1"/>
</dbReference>
<accession>A0ABW6KHI5</accession>
<comment type="caution">
    <text evidence="2">The sequence shown here is derived from an EMBL/GenBank/DDBJ whole genome shotgun (WGS) entry which is preliminary data.</text>
</comment>
<dbReference type="EC" id="3.1.4.-" evidence="2"/>
<dbReference type="InterPro" id="IPR003607">
    <property type="entry name" value="HD/PDEase_dom"/>
</dbReference>
<gene>
    <name evidence="2" type="ORF">ACFYKX_17170</name>
</gene>
<name>A0ABW6KHI5_9BACI</name>
<proteinExistence type="predicted"/>
<evidence type="ECO:0000259" key="1">
    <source>
        <dbReference type="PROSITE" id="PS51832"/>
    </source>
</evidence>
<dbReference type="SUPFAM" id="SSF109604">
    <property type="entry name" value="HD-domain/PDEase-like"/>
    <property type="match status" value="1"/>
</dbReference>
<dbReference type="GO" id="GO:0016787">
    <property type="term" value="F:hydrolase activity"/>
    <property type="evidence" value="ECO:0007669"/>
    <property type="project" value="UniProtKB-KW"/>
</dbReference>
<sequence>MRLVATEFVEPGSILGKAILNDKGQVLLNEGVELGEKVIQRLQEKGISYIYIKDEATADISFKSAISEELRKEAMNTIESTFAQVQKESSISSSFVIEKASQRFTEVIRHLLSEIKNNRDLLTLLSDVYTYDNYIFTHSLNVTMYSLAIGMELQLRPRELELLGLGAILHDVGKMKIPAEILLKPGKLTEEEFFEVKKHPEEGFNILRNVQTISLLVAHCAYQHHERMNGSGYPRGIKGADIHEYGRIIAVADVFDAVTSNRVYRRAMLPHDGLEILFAGVGSLFDQKVVEAFRRAVAIYPVGITVELNDGRKGVVSKQNVGVSDRPFVRILEENGQTVEPYELDMCAELTVVITGCDTTFPKE</sequence>
<dbReference type="PROSITE" id="PS51832">
    <property type="entry name" value="HD_GYP"/>
    <property type="match status" value="1"/>
</dbReference>
<dbReference type="InterPro" id="IPR006675">
    <property type="entry name" value="HDIG_dom"/>
</dbReference>
<evidence type="ECO:0000313" key="2">
    <source>
        <dbReference type="EMBL" id="MFE8702330.1"/>
    </source>
</evidence>
<dbReference type="Proteomes" id="UP001601059">
    <property type="component" value="Unassembled WGS sequence"/>
</dbReference>